<geneLocation type="plasmid" evidence="1 2">
    <name>1</name>
</geneLocation>
<dbReference type="EMBL" id="CP012644">
    <property type="protein sequence ID" value="ALJ01699.1"/>
    <property type="molecule type" value="Genomic_DNA"/>
</dbReference>
<dbReference type="AlphaFoldDB" id="A0A0P0D1P8"/>
<proteinExistence type="predicted"/>
<accession>A0A0P0D1P8</accession>
<evidence type="ECO:0000313" key="2">
    <source>
        <dbReference type="Proteomes" id="UP000061382"/>
    </source>
</evidence>
<sequence>MVADWFVGFAGFEALKGNSNVPEQLFAANDLPMPGFPTQKPAIMADIKSGKLPKEVVDTALKEFWSWFSSHW</sequence>
<reference evidence="1 2" key="1">
    <citation type="submission" date="2015-08" db="EMBL/GenBank/DDBJ databases">
        <title>Complete genome sequence of Rufibacter tibetensis strain 1351t, a radiation-resistant bacterium from tibet plateau.</title>
        <authorList>
            <person name="Dai J."/>
        </authorList>
    </citation>
    <scope>NUCLEOTIDE SEQUENCE [LARGE SCALE GENOMIC DNA]</scope>
    <source>
        <strain evidence="1 2">1351</strain>
        <plasmid evidence="1 2">1</plasmid>
    </source>
</reference>
<organism evidence="1 2">
    <name type="scientific">Rufibacter tibetensis</name>
    <dbReference type="NCBI Taxonomy" id="512763"/>
    <lineage>
        <taxon>Bacteria</taxon>
        <taxon>Pseudomonadati</taxon>
        <taxon>Bacteroidota</taxon>
        <taxon>Cytophagia</taxon>
        <taxon>Cytophagales</taxon>
        <taxon>Hymenobacteraceae</taxon>
        <taxon>Rufibacter</taxon>
    </lineage>
</organism>
<gene>
    <name evidence="1" type="ORF">DC20_21855</name>
</gene>
<keyword evidence="2" id="KW-1185">Reference proteome</keyword>
<evidence type="ECO:0000313" key="1">
    <source>
        <dbReference type="EMBL" id="ALJ01699.1"/>
    </source>
</evidence>
<keyword evidence="1" id="KW-0614">Plasmid</keyword>
<dbReference type="KEGG" id="rti:DC20_21855"/>
<protein>
    <submittedName>
        <fullName evidence="1">Uncharacterized protein</fullName>
    </submittedName>
</protein>
<dbReference type="RefSeq" id="WP_062546165.1">
    <property type="nucleotide sequence ID" value="NZ_CP012644.1"/>
</dbReference>
<dbReference type="Proteomes" id="UP000061382">
    <property type="component" value="Plasmid 1"/>
</dbReference>
<dbReference type="PATRIC" id="fig|512763.3.peg.4813"/>
<name>A0A0P0D1P8_9BACT</name>